<proteinExistence type="predicted"/>
<reference evidence="5" key="1">
    <citation type="submission" date="2018-04" db="EMBL/GenBank/DDBJ databases">
        <authorList>
            <person name="Lucker S."/>
            <person name="Sakoula D."/>
        </authorList>
    </citation>
    <scope>NUCLEOTIDE SEQUENCE [LARGE SCALE GENOMIC DNA]</scope>
</reference>
<accession>A0A330LGB9</accession>
<dbReference type="InterPro" id="IPR002509">
    <property type="entry name" value="NODB_dom"/>
</dbReference>
<gene>
    <name evidence="4" type="ORF">NITLEN_50186</name>
</gene>
<evidence type="ECO:0000259" key="3">
    <source>
        <dbReference type="PROSITE" id="PS51677"/>
    </source>
</evidence>
<keyword evidence="2" id="KW-0732">Signal</keyword>
<dbReference type="InterPro" id="IPR051398">
    <property type="entry name" value="Polysacch_Deacetylase"/>
</dbReference>
<organism evidence="4 5">
    <name type="scientific">Nitrospira lenta</name>
    <dbReference type="NCBI Taxonomy" id="1436998"/>
    <lineage>
        <taxon>Bacteria</taxon>
        <taxon>Pseudomonadati</taxon>
        <taxon>Nitrospirota</taxon>
        <taxon>Nitrospiria</taxon>
        <taxon>Nitrospirales</taxon>
        <taxon>Nitrospiraceae</taxon>
        <taxon>Nitrospira</taxon>
    </lineage>
</organism>
<keyword evidence="4" id="KW-0378">Hydrolase</keyword>
<name>A0A330LGB9_9BACT</name>
<evidence type="ECO:0000313" key="4">
    <source>
        <dbReference type="EMBL" id="SPP66146.1"/>
    </source>
</evidence>
<evidence type="ECO:0000256" key="2">
    <source>
        <dbReference type="ARBA" id="ARBA00022729"/>
    </source>
</evidence>
<dbReference type="Proteomes" id="UP000248168">
    <property type="component" value="Unassembled WGS sequence"/>
</dbReference>
<evidence type="ECO:0000256" key="1">
    <source>
        <dbReference type="ARBA" id="ARBA00004613"/>
    </source>
</evidence>
<dbReference type="EMBL" id="OUNR01000018">
    <property type="protein sequence ID" value="SPP66146.1"/>
    <property type="molecule type" value="Genomic_DNA"/>
</dbReference>
<dbReference type="CDD" id="cd10918">
    <property type="entry name" value="CE4_NodB_like_5s_6s"/>
    <property type="match status" value="1"/>
</dbReference>
<dbReference type="Pfam" id="PF01522">
    <property type="entry name" value="Polysacc_deac_1"/>
    <property type="match status" value="2"/>
</dbReference>
<protein>
    <submittedName>
        <fullName evidence="4">Putative Polysaccharide deacetylase</fullName>
        <ecNumber evidence="4">3.-.-.-</ecNumber>
    </submittedName>
</protein>
<dbReference type="InParanoid" id="A0A330LGB9"/>
<dbReference type="PANTHER" id="PTHR34216">
    <property type="match status" value="1"/>
</dbReference>
<dbReference type="InterPro" id="IPR011330">
    <property type="entry name" value="Glyco_hydro/deAcase_b/a-brl"/>
</dbReference>
<evidence type="ECO:0000313" key="5">
    <source>
        <dbReference type="Proteomes" id="UP000248168"/>
    </source>
</evidence>
<dbReference type="EC" id="3.-.-.-" evidence="4"/>
<dbReference type="OrthoDB" id="9782872at2"/>
<dbReference type="PANTHER" id="PTHR34216:SF3">
    <property type="entry name" value="POLY-BETA-1,6-N-ACETYL-D-GLUCOSAMINE N-DEACETYLASE"/>
    <property type="match status" value="1"/>
</dbReference>
<dbReference type="GO" id="GO:0005576">
    <property type="term" value="C:extracellular region"/>
    <property type="evidence" value="ECO:0007669"/>
    <property type="project" value="UniProtKB-SubCell"/>
</dbReference>
<feature type="domain" description="NodB homology" evidence="3">
    <location>
        <begin position="94"/>
        <end position="349"/>
    </location>
</feature>
<dbReference type="GO" id="GO:0016810">
    <property type="term" value="F:hydrolase activity, acting on carbon-nitrogen (but not peptide) bonds"/>
    <property type="evidence" value="ECO:0007669"/>
    <property type="project" value="InterPro"/>
</dbReference>
<dbReference type="AlphaFoldDB" id="A0A330LGB9"/>
<dbReference type="PROSITE" id="PS51677">
    <property type="entry name" value="NODB"/>
    <property type="match status" value="1"/>
</dbReference>
<keyword evidence="5" id="KW-1185">Reference proteome</keyword>
<dbReference type="SUPFAM" id="SSF88713">
    <property type="entry name" value="Glycoside hydrolase/deacetylase"/>
    <property type="match status" value="1"/>
</dbReference>
<comment type="subcellular location">
    <subcellularLocation>
        <location evidence="1">Secreted</location>
    </subcellularLocation>
</comment>
<dbReference type="GO" id="GO:0005975">
    <property type="term" value="P:carbohydrate metabolic process"/>
    <property type="evidence" value="ECO:0007669"/>
    <property type="project" value="InterPro"/>
</dbReference>
<dbReference type="RefSeq" id="WP_121990346.1">
    <property type="nucleotide sequence ID" value="NZ_OUNR01000018.1"/>
</dbReference>
<dbReference type="Gene3D" id="3.20.20.370">
    <property type="entry name" value="Glycoside hydrolase/deacetylase"/>
    <property type="match status" value="1"/>
</dbReference>
<sequence>MIARLKAATWRALGGFYSVSGLSRFRHQGRVIVLTYHRVVPQKVVERQHIQPGMYMLEESFAAHIAYFREHFTILSLDELLELWRTNQFKRDEPYCVITFDDGWRDNYQFAFPILRRYAVPATIFLATDFIGTTRWFWPDRMMLVLERARVQTSGSTIRDEVSAMLADAVGVRLSADEGSFLSLQSGRPIDSGAIIELCKAVEVEEIEALIDRLGHVLGMDLLSERVLLDWTEVREMAAQGVSFGSHSCSHRILTAIPLPEVSRELIESRNTMLQHGVTPSSAFCYPNGNFNPSIQKLVGESGYRAAVGCEIGLEGVCPEDPYALKRVSLHEDSSSSDSLLALALSGIR</sequence>